<evidence type="ECO:0000313" key="2">
    <source>
        <dbReference type="EMBL" id="KDO31014.1"/>
    </source>
</evidence>
<dbReference type="Proteomes" id="UP000030745">
    <property type="component" value="Unassembled WGS sequence"/>
</dbReference>
<dbReference type="AlphaFoldDB" id="A0A067CJU5"/>
<proteinExistence type="predicted"/>
<reference evidence="2 3" key="1">
    <citation type="journal article" date="2013" name="PLoS Genet.">
        <title>Distinctive expansion of potential virulence genes in the genome of the oomycete fish pathogen Saprolegnia parasitica.</title>
        <authorList>
            <person name="Jiang R.H."/>
            <person name="de Bruijn I."/>
            <person name="Haas B.J."/>
            <person name="Belmonte R."/>
            <person name="Lobach L."/>
            <person name="Christie J."/>
            <person name="van den Ackerveken G."/>
            <person name="Bottin A."/>
            <person name="Bulone V."/>
            <person name="Diaz-Moreno S.M."/>
            <person name="Dumas B."/>
            <person name="Fan L."/>
            <person name="Gaulin E."/>
            <person name="Govers F."/>
            <person name="Grenville-Briggs L.J."/>
            <person name="Horner N.R."/>
            <person name="Levin J.Z."/>
            <person name="Mammella M."/>
            <person name="Meijer H.J."/>
            <person name="Morris P."/>
            <person name="Nusbaum C."/>
            <person name="Oome S."/>
            <person name="Phillips A.J."/>
            <person name="van Rooyen D."/>
            <person name="Rzeszutek E."/>
            <person name="Saraiva M."/>
            <person name="Secombes C.J."/>
            <person name="Seidl M.F."/>
            <person name="Snel B."/>
            <person name="Stassen J.H."/>
            <person name="Sykes S."/>
            <person name="Tripathy S."/>
            <person name="van den Berg H."/>
            <person name="Vega-Arreguin J.C."/>
            <person name="Wawra S."/>
            <person name="Young S.K."/>
            <person name="Zeng Q."/>
            <person name="Dieguez-Uribeondo J."/>
            <person name="Russ C."/>
            <person name="Tyler B.M."/>
            <person name="van West P."/>
        </authorList>
    </citation>
    <scope>NUCLEOTIDE SEQUENCE [LARGE SCALE GENOMIC DNA]</scope>
    <source>
        <strain evidence="2 3">CBS 223.65</strain>
    </source>
</reference>
<evidence type="ECO:0000256" key="1">
    <source>
        <dbReference type="SAM" id="MobiDB-lite"/>
    </source>
</evidence>
<accession>A0A067CJU5</accession>
<keyword evidence="3" id="KW-1185">Reference proteome</keyword>
<gene>
    <name evidence="2" type="ORF">SPRG_04201</name>
</gene>
<evidence type="ECO:0000313" key="3">
    <source>
        <dbReference type="Proteomes" id="UP000030745"/>
    </source>
</evidence>
<dbReference type="EMBL" id="KK583199">
    <property type="protein sequence ID" value="KDO31014.1"/>
    <property type="molecule type" value="Genomic_DNA"/>
</dbReference>
<sequence length="111" mass="11520">MSKATFKQFRRPFHLGEPLGGAPTAGDVHFGSSSGTESDGDAYGDEGGDVSDTCEGDARAPNAATEPCLATPSPRATIEAKVACIDAMPKARQDDVVLGSFEEEFNGDRGP</sequence>
<feature type="region of interest" description="Disordered" evidence="1">
    <location>
        <begin position="1"/>
        <end position="70"/>
    </location>
</feature>
<dbReference type="VEuPathDB" id="FungiDB:SPRG_04201"/>
<protein>
    <submittedName>
        <fullName evidence="2">Uncharacterized protein</fullName>
    </submittedName>
</protein>
<dbReference type="GeneID" id="24126665"/>
<organism evidence="2 3">
    <name type="scientific">Saprolegnia parasitica (strain CBS 223.65)</name>
    <dbReference type="NCBI Taxonomy" id="695850"/>
    <lineage>
        <taxon>Eukaryota</taxon>
        <taxon>Sar</taxon>
        <taxon>Stramenopiles</taxon>
        <taxon>Oomycota</taxon>
        <taxon>Saprolegniomycetes</taxon>
        <taxon>Saprolegniales</taxon>
        <taxon>Saprolegniaceae</taxon>
        <taxon>Saprolegnia</taxon>
    </lineage>
</organism>
<dbReference type="RefSeq" id="XP_012198195.1">
    <property type="nucleotide sequence ID" value="XM_012342805.1"/>
</dbReference>
<name>A0A067CJU5_SAPPC</name>
<feature type="compositionally biased region" description="Acidic residues" evidence="1">
    <location>
        <begin position="38"/>
        <end position="55"/>
    </location>
</feature>
<dbReference type="KEGG" id="spar:SPRG_04201"/>